<keyword evidence="2" id="KW-0808">Transferase</keyword>
<dbReference type="PANTHER" id="PTHR10285">
    <property type="entry name" value="URIDINE KINASE"/>
    <property type="match status" value="1"/>
</dbReference>
<dbReference type="EMBL" id="VFOW01000001">
    <property type="protein sequence ID" value="TQL77043.1"/>
    <property type="molecule type" value="Genomic_DNA"/>
</dbReference>
<proteinExistence type="predicted"/>
<accession>A0A543AWU0</accession>
<feature type="domain" description="Phosphoribulokinase/uridine kinase" evidence="1">
    <location>
        <begin position="25"/>
        <end position="175"/>
    </location>
</feature>
<evidence type="ECO:0000313" key="3">
    <source>
        <dbReference type="Proteomes" id="UP000317043"/>
    </source>
</evidence>
<gene>
    <name evidence="2" type="ORF">FB566_2587</name>
</gene>
<dbReference type="RefSeq" id="WP_142039345.1">
    <property type="nucleotide sequence ID" value="NZ_JBHTGS010000001.1"/>
</dbReference>
<keyword evidence="3" id="KW-1185">Reference proteome</keyword>
<name>A0A543AWU0_9ACTN</name>
<dbReference type="InParanoid" id="A0A543AWU0"/>
<dbReference type="SUPFAM" id="SSF52540">
    <property type="entry name" value="P-loop containing nucleoside triphosphate hydrolases"/>
    <property type="match status" value="1"/>
</dbReference>
<reference evidence="2 3" key="1">
    <citation type="submission" date="2019-06" db="EMBL/GenBank/DDBJ databases">
        <title>Sequencing the genomes of 1000 actinobacteria strains.</title>
        <authorList>
            <person name="Klenk H.-P."/>
        </authorList>
    </citation>
    <scope>NUCLEOTIDE SEQUENCE [LARGE SCALE GENOMIC DNA]</scope>
    <source>
        <strain evidence="2 3">DSM 45928</strain>
    </source>
</reference>
<evidence type="ECO:0000313" key="2">
    <source>
        <dbReference type="EMBL" id="TQL77043.1"/>
    </source>
</evidence>
<comment type="caution">
    <text evidence="2">The sequence shown here is derived from an EMBL/GenBank/DDBJ whole genome shotgun (WGS) entry which is preliminary data.</text>
</comment>
<dbReference type="InterPro" id="IPR006083">
    <property type="entry name" value="PRK/URK"/>
</dbReference>
<dbReference type="InterPro" id="IPR027417">
    <property type="entry name" value="P-loop_NTPase"/>
</dbReference>
<dbReference type="Gene3D" id="3.40.50.300">
    <property type="entry name" value="P-loop containing nucleotide triphosphate hydrolases"/>
    <property type="match status" value="1"/>
</dbReference>
<dbReference type="GO" id="GO:0016301">
    <property type="term" value="F:kinase activity"/>
    <property type="evidence" value="ECO:0007669"/>
    <property type="project" value="UniProtKB-KW"/>
</dbReference>
<protein>
    <submittedName>
        <fullName evidence="2">Uridine kinase</fullName>
    </submittedName>
</protein>
<keyword evidence="2" id="KW-0418">Kinase</keyword>
<dbReference type="Pfam" id="PF00485">
    <property type="entry name" value="PRK"/>
    <property type="match status" value="1"/>
</dbReference>
<sequence>MADLELLTRLRRLIVHRKPPDRPLIVGITGVDTAGKSRLATSLDRLLTDSGGSTQLIHVDDFHRPHSERVRPDLPEPQQFYRYSIDFPRLCRDLLEPIRRHRRVDVRLRLLDHYTDTWSIDRGYHVEPATVVVLEGIFLLRPEVRRFVDLMIFLEVDEPTVLARATLRDVPLQGIEVLDRYRRKYLPGQRRYLAAHPPAVHADIIVDNRDHAAPRVLKWPPTTAVEN</sequence>
<dbReference type="GO" id="GO:0005524">
    <property type="term" value="F:ATP binding"/>
    <property type="evidence" value="ECO:0007669"/>
    <property type="project" value="InterPro"/>
</dbReference>
<dbReference type="AlphaFoldDB" id="A0A543AWU0"/>
<dbReference type="Proteomes" id="UP000317043">
    <property type="component" value="Unassembled WGS sequence"/>
</dbReference>
<dbReference type="OrthoDB" id="572586at2"/>
<organism evidence="2 3">
    <name type="scientific">Stackebrandtia endophytica</name>
    <dbReference type="NCBI Taxonomy" id="1496996"/>
    <lineage>
        <taxon>Bacteria</taxon>
        <taxon>Bacillati</taxon>
        <taxon>Actinomycetota</taxon>
        <taxon>Actinomycetes</taxon>
        <taxon>Glycomycetales</taxon>
        <taxon>Glycomycetaceae</taxon>
        <taxon>Stackebrandtia</taxon>
    </lineage>
</organism>
<evidence type="ECO:0000259" key="1">
    <source>
        <dbReference type="Pfam" id="PF00485"/>
    </source>
</evidence>